<reference evidence="4" key="1">
    <citation type="submission" date="2017-02" db="UniProtKB">
        <authorList>
            <consortium name="WormBaseParasite"/>
        </authorList>
    </citation>
    <scope>IDENTIFICATION</scope>
</reference>
<evidence type="ECO:0000313" key="2">
    <source>
        <dbReference type="EMBL" id="VDM64671.1"/>
    </source>
</evidence>
<protein>
    <submittedName>
        <fullName evidence="4">CW-type domain-containing protein</fullName>
    </submittedName>
</protein>
<proteinExistence type="predicted"/>
<name>A0A0R3Q1Z8_ANGCS</name>
<feature type="region of interest" description="Disordered" evidence="1">
    <location>
        <begin position="99"/>
        <end position="151"/>
    </location>
</feature>
<dbReference type="OrthoDB" id="447516at2759"/>
<accession>A0A0R3Q1Z8</accession>
<dbReference type="WBParaSite" id="ACOC_0001308501-mRNA-1">
    <property type="protein sequence ID" value="ACOC_0001308501-mRNA-1"/>
    <property type="gene ID" value="ACOC_0001308501"/>
</dbReference>
<dbReference type="STRING" id="334426.A0A0R3Q1Z8"/>
<evidence type="ECO:0000256" key="1">
    <source>
        <dbReference type="SAM" id="MobiDB-lite"/>
    </source>
</evidence>
<sequence>RDDVRGFRVYIGNFQNLAFLHSNSFGNYSPKLIMQWLEEPCTCTWDRSRRPWPTKPSIPPGSENWYQTCLGVSESASGPPEFTEARVSRIPKRTDSVKTPIIERKLPSLPKSVTQRSHSAEDKVRSFIKGKGKGGDNSSPNATPKNISQPR</sequence>
<dbReference type="EMBL" id="UYYA01005471">
    <property type="protein sequence ID" value="VDM64671.1"/>
    <property type="molecule type" value="Genomic_DNA"/>
</dbReference>
<feature type="compositionally biased region" description="Polar residues" evidence="1">
    <location>
        <begin position="136"/>
        <end position="151"/>
    </location>
</feature>
<dbReference type="AlphaFoldDB" id="A0A0R3Q1Z8"/>
<organism evidence="4">
    <name type="scientific">Angiostrongylus costaricensis</name>
    <name type="common">Nematode worm</name>
    <dbReference type="NCBI Taxonomy" id="334426"/>
    <lineage>
        <taxon>Eukaryota</taxon>
        <taxon>Metazoa</taxon>
        <taxon>Ecdysozoa</taxon>
        <taxon>Nematoda</taxon>
        <taxon>Chromadorea</taxon>
        <taxon>Rhabditida</taxon>
        <taxon>Rhabditina</taxon>
        <taxon>Rhabditomorpha</taxon>
        <taxon>Strongyloidea</taxon>
        <taxon>Metastrongylidae</taxon>
        <taxon>Angiostrongylus</taxon>
    </lineage>
</organism>
<gene>
    <name evidence="2" type="ORF">ACOC_LOCUS13086</name>
</gene>
<evidence type="ECO:0000313" key="3">
    <source>
        <dbReference type="Proteomes" id="UP000267027"/>
    </source>
</evidence>
<dbReference type="Proteomes" id="UP000267027">
    <property type="component" value="Unassembled WGS sequence"/>
</dbReference>
<evidence type="ECO:0000313" key="4">
    <source>
        <dbReference type="WBParaSite" id="ACOC_0001308501-mRNA-1"/>
    </source>
</evidence>
<keyword evidence="3" id="KW-1185">Reference proteome</keyword>
<reference evidence="2 3" key="2">
    <citation type="submission" date="2018-11" db="EMBL/GenBank/DDBJ databases">
        <authorList>
            <consortium name="Pathogen Informatics"/>
        </authorList>
    </citation>
    <scope>NUCLEOTIDE SEQUENCE [LARGE SCALE GENOMIC DNA]</scope>
    <source>
        <strain evidence="2 3">Costa Rica</strain>
    </source>
</reference>